<evidence type="ECO:0000256" key="2">
    <source>
        <dbReference type="RuleBase" id="RU003616"/>
    </source>
</evidence>
<dbReference type="PANTHER" id="PTHR11527">
    <property type="entry name" value="HEAT-SHOCK PROTEIN 20 FAMILY MEMBER"/>
    <property type="match status" value="1"/>
</dbReference>
<name>A0A934T0F7_9BURK</name>
<reference evidence="5" key="1">
    <citation type="submission" date="2021-01" db="EMBL/GenBank/DDBJ databases">
        <title>Genome sequence of strain Noviherbaspirillum sp. DKR-6.</title>
        <authorList>
            <person name="Chaudhary D.K."/>
        </authorList>
    </citation>
    <scope>NUCLEOTIDE SEQUENCE</scope>
    <source>
        <strain evidence="5">DKR-6</strain>
    </source>
</reference>
<dbReference type="CDD" id="cd06464">
    <property type="entry name" value="ACD_sHsps-like"/>
    <property type="match status" value="1"/>
</dbReference>
<dbReference type="EMBL" id="JAEPBG010000040">
    <property type="protein sequence ID" value="MBK4739147.1"/>
    <property type="molecule type" value="Genomic_DNA"/>
</dbReference>
<evidence type="ECO:0000259" key="4">
    <source>
        <dbReference type="PROSITE" id="PS01031"/>
    </source>
</evidence>
<feature type="compositionally biased region" description="Polar residues" evidence="3">
    <location>
        <begin position="1"/>
        <end position="11"/>
    </location>
</feature>
<feature type="domain" description="SHSP" evidence="4">
    <location>
        <begin position="23"/>
        <end position="134"/>
    </location>
</feature>
<gene>
    <name evidence="5" type="ORF">JJB74_31500</name>
</gene>
<evidence type="ECO:0000313" key="6">
    <source>
        <dbReference type="Proteomes" id="UP000622890"/>
    </source>
</evidence>
<dbReference type="SUPFAM" id="SSF49764">
    <property type="entry name" value="HSP20-like chaperones"/>
    <property type="match status" value="1"/>
</dbReference>
<evidence type="ECO:0000256" key="1">
    <source>
        <dbReference type="PROSITE-ProRule" id="PRU00285"/>
    </source>
</evidence>
<dbReference type="PROSITE" id="PS01031">
    <property type="entry name" value="SHSP"/>
    <property type="match status" value="1"/>
</dbReference>
<dbReference type="Pfam" id="PF00011">
    <property type="entry name" value="HSP20"/>
    <property type="match status" value="1"/>
</dbReference>
<keyword evidence="6" id="KW-1185">Reference proteome</keyword>
<feature type="region of interest" description="Disordered" evidence="3">
    <location>
        <begin position="1"/>
        <end position="23"/>
    </location>
</feature>
<dbReference type="InterPro" id="IPR031107">
    <property type="entry name" value="Small_HSP"/>
</dbReference>
<sequence length="134" mass="14713">MSDNANITKHGNGQDVAKSAAKDTKQALIPPVDVIEDSTGITLFADLPGVPKDKLSLHLETNRLTIEGEMALDLPEQMESRFAEIDTPRYQRSFALSKDLDSDKATAELKNGVLRLHIPKAAHLQPRRIQISTA</sequence>
<accession>A0A934T0F7</accession>
<dbReference type="InterPro" id="IPR002068">
    <property type="entry name" value="A-crystallin/Hsp20_dom"/>
</dbReference>
<organism evidence="5 6">
    <name type="scientific">Noviherbaspirillum pedocola</name>
    <dbReference type="NCBI Taxonomy" id="2801341"/>
    <lineage>
        <taxon>Bacteria</taxon>
        <taxon>Pseudomonadati</taxon>
        <taxon>Pseudomonadota</taxon>
        <taxon>Betaproteobacteria</taxon>
        <taxon>Burkholderiales</taxon>
        <taxon>Oxalobacteraceae</taxon>
        <taxon>Noviherbaspirillum</taxon>
    </lineage>
</organism>
<dbReference type="Gene3D" id="2.60.40.790">
    <property type="match status" value="1"/>
</dbReference>
<dbReference type="RefSeq" id="WP_200598514.1">
    <property type="nucleotide sequence ID" value="NZ_JAEPBG010000040.1"/>
</dbReference>
<dbReference type="InterPro" id="IPR008978">
    <property type="entry name" value="HSP20-like_chaperone"/>
</dbReference>
<comment type="similarity">
    <text evidence="1 2">Belongs to the small heat shock protein (HSP20) family.</text>
</comment>
<dbReference type="AlphaFoldDB" id="A0A934T0F7"/>
<proteinExistence type="inferred from homology"/>
<evidence type="ECO:0000256" key="3">
    <source>
        <dbReference type="SAM" id="MobiDB-lite"/>
    </source>
</evidence>
<protein>
    <submittedName>
        <fullName evidence="5">Hsp20/alpha crystallin family protein</fullName>
    </submittedName>
</protein>
<evidence type="ECO:0000313" key="5">
    <source>
        <dbReference type="EMBL" id="MBK4739147.1"/>
    </source>
</evidence>
<dbReference type="Proteomes" id="UP000622890">
    <property type="component" value="Unassembled WGS sequence"/>
</dbReference>
<comment type="caution">
    <text evidence="5">The sequence shown here is derived from an EMBL/GenBank/DDBJ whole genome shotgun (WGS) entry which is preliminary data.</text>
</comment>